<sequence length="560" mass="63640">MKKDKCSQQTSRRPLKRGTVLLVLLIAFLPSKAQDIDSFGLCSEEAWGFINVYDSTKSISAMYCSASGFSEGLAAVEKGGRWGYIDVNNNVVIDFQFDYANSFKSGRAVVATGELYGVINKEAEFVIPPCYYDLMPYELEGDRYYISRDSTFFQGIIDSAGREILPHRYTYIITYQPNLGQQRFYKNIPFYTVYQDIDADKGSFFEQFKEDSYQFSPEKGRHDIYDQKFDKLASRNSTNYTDGFSHKELVRIDSFLDENIDLVAAQKVKKVASILYNQELDNREDLGSNNESLQYGVMNHDEIEDHLAGLGYHLFTNEEGKIGLKKGPSIIIPAENIFFRLLNGAISAPITADISYLQENYAGTYRAQGDDVFDLFCVAAGDREKGHVYTLSGKKILTLEKMRMALSDITQVGFKYINSVEGSPNQYGLINWKGEVILPSVYKEIDVLRTGQLIVKQEVIVDDGVIEHMGLFTEKGEVVIPLGVYSEIKPFQEVDNLYLAVKSNSLQVKKISMNKRKDYVVLKVSDNSYTVTNRFLANLIFIWALDRKTGMVPYRQFRSE</sequence>
<evidence type="ECO:0000313" key="3">
    <source>
        <dbReference type="Proteomes" id="UP001580928"/>
    </source>
</evidence>
<organism evidence="2 3">
    <name type="scientific">Albibacterium profundi</name>
    <dbReference type="NCBI Taxonomy" id="3134906"/>
    <lineage>
        <taxon>Bacteria</taxon>
        <taxon>Pseudomonadati</taxon>
        <taxon>Bacteroidota</taxon>
        <taxon>Sphingobacteriia</taxon>
        <taxon>Sphingobacteriales</taxon>
        <taxon>Sphingobacteriaceae</taxon>
        <taxon>Albibacterium</taxon>
    </lineage>
</organism>
<comment type="caution">
    <text evidence="2">The sequence shown here is derived from an EMBL/GenBank/DDBJ whole genome shotgun (WGS) entry which is preliminary data.</text>
</comment>
<evidence type="ECO:0000313" key="2">
    <source>
        <dbReference type="EMBL" id="MFB5946457.1"/>
    </source>
</evidence>
<accession>A0ABV5CFX2</accession>
<name>A0ABV5CFX2_9SPHI</name>
<gene>
    <name evidence="2" type="ORF">WKR92_11500</name>
</gene>
<dbReference type="PANTHER" id="PTHR37841:SF1">
    <property type="entry name" value="DUF3298 DOMAIN-CONTAINING PROTEIN"/>
    <property type="match status" value="1"/>
</dbReference>
<proteinExistence type="predicted"/>
<keyword evidence="3" id="KW-1185">Reference proteome</keyword>
<reference evidence="2 3" key="1">
    <citation type="submission" date="2024-04" db="EMBL/GenBank/DDBJ databases">
        <title>Albibacterium profundi sp. nov., isolated from sediment of the Challenger Deep of Mariana Trench.</title>
        <authorList>
            <person name="Wang Y."/>
        </authorList>
    </citation>
    <scope>NUCLEOTIDE SEQUENCE [LARGE SCALE GENOMIC DNA]</scope>
    <source>
        <strain evidence="2 3">RHL897</strain>
    </source>
</reference>
<dbReference type="InterPro" id="IPR032774">
    <property type="entry name" value="WG_beta_rep"/>
</dbReference>
<feature type="chain" id="PRO_5046200980" evidence="1">
    <location>
        <begin position="34"/>
        <end position="560"/>
    </location>
</feature>
<keyword evidence="1" id="KW-0732">Signal</keyword>
<dbReference type="Proteomes" id="UP001580928">
    <property type="component" value="Unassembled WGS sequence"/>
</dbReference>
<protein>
    <submittedName>
        <fullName evidence="2">WG repeat-containing protein</fullName>
    </submittedName>
</protein>
<dbReference type="Pfam" id="PF14903">
    <property type="entry name" value="WG_beta_rep"/>
    <property type="match status" value="2"/>
</dbReference>
<feature type="signal peptide" evidence="1">
    <location>
        <begin position="1"/>
        <end position="33"/>
    </location>
</feature>
<dbReference type="RefSeq" id="WP_375557986.1">
    <property type="nucleotide sequence ID" value="NZ_JBBVGT010000003.1"/>
</dbReference>
<evidence type="ECO:0000256" key="1">
    <source>
        <dbReference type="SAM" id="SignalP"/>
    </source>
</evidence>
<dbReference type="EMBL" id="JBBVGT010000003">
    <property type="protein sequence ID" value="MFB5946457.1"/>
    <property type="molecule type" value="Genomic_DNA"/>
</dbReference>
<dbReference type="PANTHER" id="PTHR37841">
    <property type="entry name" value="GLR2918 PROTEIN"/>
    <property type="match status" value="1"/>
</dbReference>